<dbReference type="InterPro" id="IPR043173">
    <property type="entry name" value="Prp8_domainIV_fingers"/>
</dbReference>
<organism evidence="10 11">
    <name type="scientific">Trypanosoma equiperdum</name>
    <dbReference type="NCBI Taxonomy" id="5694"/>
    <lineage>
        <taxon>Eukaryota</taxon>
        <taxon>Discoba</taxon>
        <taxon>Euglenozoa</taxon>
        <taxon>Kinetoplastea</taxon>
        <taxon>Metakinetoplastina</taxon>
        <taxon>Trypanosomatida</taxon>
        <taxon>Trypanosomatidae</taxon>
        <taxon>Trypanosoma</taxon>
    </lineage>
</organism>
<dbReference type="GO" id="GO:0008237">
    <property type="term" value="F:metallopeptidase activity"/>
    <property type="evidence" value="ECO:0007669"/>
    <property type="project" value="InterPro"/>
</dbReference>
<dbReference type="Pfam" id="PF10598">
    <property type="entry name" value="RRM_4"/>
    <property type="match status" value="1"/>
</dbReference>
<dbReference type="GO" id="GO:0005682">
    <property type="term" value="C:U5 snRNP"/>
    <property type="evidence" value="ECO:0007669"/>
    <property type="project" value="TreeGrafter"/>
</dbReference>
<evidence type="ECO:0000256" key="4">
    <source>
        <dbReference type="ARBA" id="ARBA00022884"/>
    </source>
</evidence>
<feature type="domain" description="JAB1/MPN/MOV34 metalloenzyme" evidence="9">
    <location>
        <begin position="2161"/>
        <end position="2297"/>
    </location>
</feature>
<comment type="caution">
    <text evidence="10">The sequence shown here is derived from an EMBL/GenBank/DDBJ whole genome shotgun (WGS) entry which is preliminary data.</text>
</comment>
<comment type="subcellular location">
    <subcellularLocation>
        <location evidence="1">Nucleus</location>
    </subcellularLocation>
</comment>
<evidence type="ECO:0000313" key="10">
    <source>
        <dbReference type="EMBL" id="SCU68912.1"/>
    </source>
</evidence>
<dbReference type="Gene3D" id="3.40.140.10">
    <property type="entry name" value="Cytidine Deaminase, domain 2"/>
    <property type="match status" value="1"/>
</dbReference>
<dbReference type="Pfam" id="PF10597">
    <property type="entry name" value="U5_2-snRNA_bdg"/>
    <property type="match status" value="1"/>
</dbReference>
<feature type="coiled-coil region" evidence="7">
    <location>
        <begin position="2075"/>
        <end position="2102"/>
    </location>
</feature>
<dbReference type="InterPro" id="IPR012984">
    <property type="entry name" value="PROCT"/>
</dbReference>
<dbReference type="InterPro" id="IPR019581">
    <property type="entry name" value="Prp8_U5-snRNA-bd"/>
</dbReference>
<dbReference type="InterPro" id="IPR012591">
    <property type="entry name" value="PRO8NT"/>
</dbReference>
<protein>
    <submittedName>
        <fullName evidence="10">PRP8 protein homologue</fullName>
    </submittedName>
</protein>
<evidence type="ECO:0000256" key="3">
    <source>
        <dbReference type="ARBA" id="ARBA00022728"/>
    </source>
</evidence>
<dbReference type="PANTHER" id="PTHR11140">
    <property type="entry name" value="PRE-MRNA SPLICING FACTOR PRP8"/>
    <property type="match status" value="1"/>
</dbReference>
<dbReference type="GO" id="GO:0017070">
    <property type="term" value="F:U6 snRNA binding"/>
    <property type="evidence" value="ECO:0007669"/>
    <property type="project" value="InterPro"/>
</dbReference>
<dbReference type="InterPro" id="IPR019580">
    <property type="entry name" value="Prp8_U6-snRNA-bd"/>
</dbReference>
<dbReference type="SMART" id="SM00232">
    <property type="entry name" value="JAB_MPN"/>
    <property type="match status" value="1"/>
</dbReference>
<dbReference type="InterPro" id="IPR027652">
    <property type="entry name" value="PRP8"/>
</dbReference>
<keyword evidence="6" id="KW-0539">Nucleus</keyword>
<feature type="region of interest" description="Disordered" evidence="8">
    <location>
        <begin position="493"/>
        <end position="518"/>
    </location>
</feature>
<feature type="compositionally biased region" description="Basic and acidic residues" evidence="8">
    <location>
        <begin position="495"/>
        <end position="508"/>
    </location>
</feature>
<evidence type="ECO:0000256" key="7">
    <source>
        <dbReference type="SAM" id="Coils"/>
    </source>
</evidence>
<dbReference type="Gene3D" id="3.30.420.230">
    <property type="match status" value="1"/>
</dbReference>
<gene>
    <name evidence="10" type="ORF">TEOVI_000055800</name>
</gene>
<dbReference type="Pfam" id="PF08084">
    <property type="entry name" value="PROCT"/>
    <property type="match status" value="1"/>
</dbReference>
<dbReference type="RefSeq" id="XP_067079974.1">
    <property type="nucleotide sequence ID" value="XM_067223873.1"/>
</dbReference>
<dbReference type="InterPro" id="IPR042516">
    <property type="entry name" value="Prp8_U5-snRNA-bd_sf"/>
</dbReference>
<evidence type="ECO:0000259" key="9">
    <source>
        <dbReference type="SMART" id="SM00232"/>
    </source>
</evidence>
<keyword evidence="2" id="KW-0507">mRNA processing</keyword>
<dbReference type="Gene3D" id="1.20.80.40">
    <property type="match status" value="1"/>
</dbReference>
<evidence type="ECO:0000256" key="1">
    <source>
        <dbReference type="ARBA" id="ARBA00004123"/>
    </source>
</evidence>
<dbReference type="InterPro" id="IPR012592">
    <property type="entry name" value="PROCN"/>
</dbReference>
<dbReference type="InterPro" id="IPR021983">
    <property type="entry name" value="PRP8_domainIV"/>
</dbReference>
<dbReference type="GO" id="GO:0000244">
    <property type="term" value="P:spliceosomal tri-snRNP complex assembly"/>
    <property type="evidence" value="ECO:0007669"/>
    <property type="project" value="TreeGrafter"/>
</dbReference>
<keyword evidence="11" id="KW-1185">Reference proteome</keyword>
<dbReference type="GO" id="GO:0097157">
    <property type="term" value="F:pre-mRNA intronic binding"/>
    <property type="evidence" value="ECO:0007669"/>
    <property type="project" value="TreeGrafter"/>
</dbReference>
<dbReference type="GO" id="GO:0030619">
    <property type="term" value="F:U1 snRNA binding"/>
    <property type="evidence" value="ECO:0007669"/>
    <property type="project" value="TreeGrafter"/>
</dbReference>
<dbReference type="CDD" id="cd08056">
    <property type="entry name" value="MPN_PRP8"/>
    <property type="match status" value="1"/>
</dbReference>
<dbReference type="GO" id="GO:0030623">
    <property type="term" value="F:U5 snRNA binding"/>
    <property type="evidence" value="ECO:0007669"/>
    <property type="project" value="InterPro"/>
</dbReference>
<evidence type="ECO:0000256" key="8">
    <source>
        <dbReference type="SAM" id="MobiDB-lite"/>
    </source>
</evidence>
<dbReference type="Gene3D" id="3.90.1570.40">
    <property type="match status" value="1"/>
</dbReference>
<dbReference type="Pfam" id="PF10596">
    <property type="entry name" value="U6-snRNA_bdg"/>
    <property type="match status" value="1"/>
</dbReference>
<dbReference type="Proteomes" id="UP000195570">
    <property type="component" value="Unassembled WGS sequence"/>
</dbReference>
<dbReference type="VEuPathDB" id="TriTrypDB:TEOVI_000055800"/>
<evidence type="ECO:0000256" key="2">
    <source>
        <dbReference type="ARBA" id="ARBA00022664"/>
    </source>
</evidence>
<dbReference type="PANTHER" id="PTHR11140:SF0">
    <property type="entry name" value="PRE-MRNA-PROCESSING-SPLICING FACTOR 8"/>
    <property type="match status" value="1"/>
</dbReference>
<name>A0A1G4IAH4_TRYEQ</name>
<keyword evidence="7" id="KW-0175">Coiled coil</keyword>
<sequence>MKSGGGISLTEDGFEHQYNGEGVTEKWSSGHRRQIAEWRNLNTKRYGYRATYQEAVAQKDEVPPEYLRKLVKDNGDLSGKRFNAERKLCVALLRYMPLALYKLLENMPMPWEEARYVNVVYHMRGVLTLVEDTPTAPEPLYLAQWGSIWTKMRSHKVELQQECGTFRRVISKGNENEPPIDFSDYIMDREPPPALYDDLDEEDAAAVLDWFYDPFPRLVHPNQIRGSRRPNGYYFTIDVIETLFRNAIPILPNLDDRNYYYLWDLKSFYAAKAMHIAIPRAPKFEAPSTIQEEEGEWTEFNDLRRVIHRDDPRKPRFTMLTERQIAFPFLYSDVVDGVTVAPYRYPAQIRVENEDPAVPCFSWNPSLNPIKAIQKRHSDPVGSSSVALCSAALRKSQWLGDEEPEDGCQPMSLMENFSPFFQELPLENVDTKSAMLLAFAPGPFNEFEGGMKRRVDIPVAEHWCRDPPSLLTNDTRDKILRSYTQLLKHHVAKNLRRDRQKERPKEEGGNQDEGGQPVRRLDELANLDFFHKTKIDWLEAGLQVMRQGHNMLVQLINVKSLPYVHINYNFEAKPTRTLTTKEIKKSRLGPAFHLIRELLGFMKQLIDMHTMYRLGKNDSIQLADAIQYLFSHLGRLTGVYRYKLRAMRQIKRSRDLKHVLYSKFNVGEVLRGPGCGFWAPSWRVWVFFLRGMTPLLQRYLGNLTDRVLRGREAKGKHDGKRITRQRVETDKDVNIKEAFRRELREMLPPDVRTEVIRTMDQHMNEAFRHWRAGLRWSVPGLAKPLTDLVNKYVKLRAEEYVRVTQYQRKRINEGDTVDKQAFMKNLGRLTRLKLMEEQNRQRSYMEGTDTDIITPEQATEIYRMMANWLSDRGFKKISFPKASRPAELRLLELALNRLRDQHNIANRLTQAQREEQARIEEAFNSPHETLSKIVDCLARVRRFKNVEVEYMDTFSSLYPIYNVVPSEKLVDSFLDQYLWYEAMDQQRLFPNWVKPSDLEPVPILVYKWCQGINDSPGIWDFDRDESVVLLHAKLEDDFYGNIDWNLFRPLLELIMDKSLAEYIVSRHDVVVEFKDMAYHCRKGMLRGFMFSSFLAQYWGLVIDVLLLGTQRSQEIAGPARRPNPFMSWMRDPLLATSHPIRGYCRYKNEVYVLLKYTKVEADDVRHRYLEETKNDPQKRAENASVYGFKNFKQWPRDARMRLFLNDVNLARAVIWEFRGRLPPGIADINESNALASVYSKDNPNLLFDMGGFSVRILPVVRTEDEVLENESTWNLQNTTTRDVTARAFLQVSPDDVNNIRNKARRAIMMVGSSTFQSIAAKWNALVTEIVPYYREAILGTDSLQQVLARAEHRMQSRIMMALNSRAKARFPPVIFYAPTDLGGLGMLSVGHSLIPARDLVYSKSTSTGVQFFYSGLTNADNIPIPNILQYYTPWETEVRESVKAWTEFNMRDREAKAAGTRLSIDDIEHIINKGVPRIRVLFSRHAKLFQFDKGFRCRMEFQRYLAGKYLKNWWFHQEHDGNICGGVLERYRVDTNIALGGVEAILEHSLFRGTGFPSWEGIEFNRAGGFENSKKDSKLAKQQRAGLANVPNRRFALWWCPTINRSDVQAGFETKIDTTGVFMCGKLETIKKSLIKIFSGSLWEKCHGAVVNDIASKLKDMMVELDAASVTLQQQHPQKSYTYTSSAPDIVMASTSRWPVTSKPTVLSDETGDEYRAHTTSKYWIDVQLRWGNYDSHNIAEYTRSRFYEYSSAKMYPFPAGIVVAIDLAYNCHSAFGYWVPRLKPLMMKLMTAIIRHNIALNTLRERMKRDLQLFSSAPTEAGLSVTNIAELFSEGMRTWIVDDSATYVTSEQPTAEGGRKFRSENGAVLIFEPATGNLKLSIVHKSVFAGQKRRTKLAREKAAEEIASWLRSVPASQRPGKLIVTRSRFRQTLHNMLILDYPNIIIGQSDLNLAVPMVLRHSRLADLRISATESKGWEFCLYDDWLRQFQPATCFNLLNLILRGYHVNLSRTRQTLEPDLHVEVHHSHFWPTYTREEWEAVSVRLQEMIIADAARRMNVSPNQFTEMEKKDILLGKKMTTVEIQEEEMKELEEMKRTKLVQEHTIDVVTKSGETAKKRVKAAFDFGNSTSASNWRARSLANATVFGEGTTVEIDHSGVTGSSDQLIFPQELLKILFPCFDVQAQFCAYLFGQTLPDSPNVKEVLCIMVPPQKSSAVEYTTPSCIPHDHPTLTENHLSLLGVLRCSGGEPSIHSRDVAIHGRLLACNEGLQTEGLTTVVVGVSQDGIGIRCYTTTREGISWALEEYSHALQREPTEVPPLHVIPARVTLSTELQGFFLVPTDNGWNHTFRGATWREDTTFDVRVDTPQFFFFATHRPDHFLNFARLTEEEATIDMADLENLMA</sequence>
<dbReference type="GO" id="GO:0071013">
    <property type="term" value="C:catalytic step 2 spliceosome"/>
    <property type="evidence" value="ECO:0007669"/>
    <property type="project" value="TreeGrafter"/>
</dbReference>
<dbReference type="InterPro" id="IPR012337">
    <property type="entry name" value="RNaseH-like_sf"/>
</dbReference>
<evidence type="ECO:0000256" key="5">
    <source>
        <dbReference type="ARBA" id="ARBA00023187"/>
    </source>
</evidence>
<keyword evidence="3" id="KW-0747">Spliceosome</keyword>
<dbReference type="GO" id="GO:0030620">
    <property type="term" value="F:U2 snRNA binding"/>
    <property type="evidence" value="ECO:0007669"/>
    <property type="project" value="TreeGrafter"/>
</dbReference>
<dbReference type="InterPro" id="IPR019582">
    <property type="entry name" value="RRM_spliceosomal_PrP8"/>
</dbReference>
<dbReference type="Pfam" id="PF08082">
    <property type="entry name" value="PRO8NT"/>
    <property type="match status" value="1"/>
</dbReference>
<dbReference type="InterPro" id="IPR000555">
    <property type="entry name" value="JAMM/MPN+_dom"/>
</dbReference>
<evidence type="ECO:0000313" key="11">
    <source>
        <dbReference type="Proteomes" id="UP000195570"/>
    </source>
</evidence>
<evidence type="ECO:0000256" key="6">
    <source>
        <dbReference type="ARBA" id="ARBA00023242"/>
    </source>
</evidence>
<dbReference type="SUPFAM" id="SSF53098">
    <property type="entry name" value="Ribonuclease H-like"/>
    <property type="match status" value="2"/>
</dbReference>
<keyword evidence="5" id="KW-0508">mRNA splicing</keyword>
<keyword evidence="4" id="KW-0694">RNA-binding</keyword>
<proteinExistence type="predicted"/>
<accession>A0A1G4IAH4</accession>
<dbReference type="FunFam" id="1.20.80.40:FF:000002">
    <property type="entry name" value="U5 snRNA-associated splicing factor"/>
    <property type="match status" value="1"/>
</dbReference>
<dbReference type="Gene3D" id="3.30.43.40">
    <property type="entry name" value="Pre-mRNA-processing-splicing factor 8, U5-snRNA-binding domain"/>
    <property type="match status" value="1"/>
</dbReference>
<dbReference type="InterPro" id="IPR043172">
    <property type="entry name" value="Prp8_domainIV_palm"/>
</dbReference>
<reference evidence="10" key="1">
    <citation type="submission" date="2016-09" db="EMBL/GenBank/DDBJ databases">
        <authorList>
            <person name="Hebert L."/>
            <person name="Moumen B."/>
        </authorList>
    </citation>
    <scope>NUCLEOTIDE SEQUENCE [LARGE SCALE GENOMIC DNA]</scope>
    <source>
        <strain evidence="10">OVI</strain>
    </source>
</reference>
<dbReference type="GeneID" id="92374498"/>
<dbReference type="Pfam" id="PF08083">
    <property type="entry name" value="PROCN"/>
    <property type="match status" value="1"/>
</dbReference>
<dbReference type="Pfam" id="PF12134">
    <property type="entry name" value="PRP8_domainIV"/>
    <property type="match status" value="1"/>
</dbReference>
<dbReference type="FunFam" id="3.40.140.10:FF:000002">
    <property type="entry name" value="Pre-mRNA-processing-splicing factor 8"/>
    <property type="match status" value="1"/>
</dbReference>
<dbReference type="EMBL" id="CZPT02001110">
    <property type="protein sequence ID" value="SCU68912.1"/>
    <property type="molecule type" value="Genomic_DNA"/>
</dbReference>